<dbReference type="GO" id="GO:0043731">
    <property type="term" value="F:6-hydroxynicotinate 3-monooxygenase activity"/>
    <property type="evidence" value="ECO:0007669"/>
    <property type="project" value="UniProtKB-EC"/>
</dbReference>
<proteinExistence type="inferred from homology"/>
<evidence type="ECO:0000259" key="14">
    <source>
        <dbReference type="Pfam" id="PF01494"/>
    </source>
</evidence>
<comment type="subunit">
    <text evidence="2">Monomer.</text>
</comment>
<keyword evidence="8" id="KW-0520">NAD</keyword>
<evidence type="ECO:0000313" key="15">
    <source>
        <dbReference type="EMBL" id="SAI65277.1"/>
    </source>
</evidence>
<dbReference type="InterPro" id="IPR050493">
    <property type="entry name" value="FAD-dep_Monooxygenase_BioMet"/>
</dbReference>
<dbReference type="Proteomes" id="UP000076848">
    <property type="component" value="Unassembled WGS sequence"/>
</dbReference>
<protein>
    <recommendedName>
        <fullName evidence="13">6-hydroxynicotinate 3-monooxygenase</fullName>
        <ecNumber evidence="12">1.14.13.114</ecNumber>
    </recommendedName>
</protein>
<comment type="catalytic activity">
    <reaction evidence="10">
        <text>6-hydroxynicotinate + NADH + O2 + 2 H(+) = 2,5-dihydroxypyridine + CO2 + NAD(+) + H2O</text>
        <dbReference type="Rhea" id="RHEA:27333"/>
        <dbReference type="ChEBI" id="CHEBI:15377"/>
        <dbReference type="ChEBI" id="CHEBI:15378"/>
        <dbReference type="ChEBI" id="CHEBI:15379"/>
        <dbReference type="ChEBI" id="CHEBI:16364"/>
        <dbReference type="ChEBI" id="CHEBI:16526"/>
        <dbReference type="ChEBI" id="CHEBI:57540"/>
        <dbReference type="ChEBI" id="CHEBI:57664"/>
        <dbReference type="ChEBI" id="CHEBI:57945"/>
        <dbReference type="EC" id="1.14.13.114"/>
    </reaction>
</comment>
<dbReference type="EC" id="1.14.13.114" evidence="12"/>
<keyword evidence="9 15" id="KW-0503">Monooxygenase</keyword>
<evidence type="ECO:0000256" key="5">
    <source>
        <dbReference type="ARBA" id="ARBA00022797"/>
    </source>
</evidence>
<evidence type="ECO:0000256" key="13">
    <source>
        <dbReference type="ARBA" id="ARBA00070529"/>
    </source>
</evidence>
<accession>A0A157S4D4</accession>
<evidence type="ECO:0000256" key="3">
    <source>
        <dbReference type="ARBA" id="ARBA00022630"/>
    </source>
</evidence>
<name>A0A157S4D4_9BORD</name>
<dbReference type="PRINTS" id="PR00420">
    <property type="entry name" value="RNGMNOXGNASE"/>
</dbReference>
<organism evidence="15 16">
    <name type="scientific">Bordetella ansorpii</name>
    <dbReference type="NCBI Taxonomy" id="288768"/>
    <lineage>
        <taxon>Bacteria</taxon>
        <taxon>Pseudomonadati</taxon>
        <taxon>Pseudomonadota</taxon>
        <taxon>Betaproteobacteria</taxon>
        <taxon>Burkholderiales</taxon>
        <taxon>Alcaligenaceae</taxon>
        <taxon>Bordetella</taxon>
    </lineage>
</organism>
<reference evidence="15 16" key="1">
    <citation type="submission" date="2016-04" db="EMBL/GenBank/DDBJ databases">
        <authorList>
            <consortium name="Pathogen Informatics"/>
        </authorList>
    </citation>
    <scope>NUCLEOTIDE SEQUENCE [LARGE SCALE GENOMIC DNA]</scope>
    <source>
        <strain evidence="15 16">H050680373</strain>
    </source>
</reference>
<dbReference type="FunFam" id="3.50.50.60:FF:000223">
    <property type="entry name" value="6-hydroxynicotinate 3-monooxygenase"/>
    <property type="match status" value="1"/>
</dbReference>
<evidence type="ECO:0000256" key="10">
    <source>
        <dbReference type="ARBA" id="ARBA00051569"/>
    </source>
</evidence>
<feature type="domain" description="FAD-binding" evidence="14">
    <location>
        <begin position="73"/>
        <end position="412"/>
    </location>
</feature>
<keyword evidence="4" id="KW-0732">Signal</keyword>
<evidence type="ECO:0000256" key="8">
    <source>
        <dbReference type="ARBA" id="ARBA00023027"/>
    </source>
</evidence>
<dbReference type="SUPFAM" id="SSF51905">
    <property type="entry name" value="FAD/NAD(P)-binding domain"/>
    <property type="match status" value="1"/>
</dbReference>
<dbReference type="GO" id="GO:0071949">
    <property type="term" value="F:FAD binding"/>
    <property type="evidence" value="ECO:0007669"/>
    <property type="project" value="InterPro"/>
</dbReference>
<dbReference type="Pfam" id="PF01494">
    <property type="entry name" value="FAD_binding_3"/>
    <property type="match status" value="1"/>
</dbReference>
<keyword evidence="5" id="KW-0058">Aromatic hydrocarbons catabolism</keyword>
<dbReference type="EMBL" id="FKIF01000001">
    <property type="protein sequence ID" value="SAI65277.1"/>
    <property type="molecule type" value="Genomic_DNA"/>
</dbReference>
<keyword evidence="3" id="KW-0285">Flavoprotein</keyword>
<comment type="similarity">
    <text evidence="11">Belongs to the 6-hydroxynicotinate 3-monooxygenase family.</text>
</comment>
<keyword evidence="6" id="KW-0274">FAD</keyword>
<evidence type="ECO:0000256" key="2">
    <source>
        <dbReference type="ARBA" id="ARBA00011245"/>
    </source>
</evidence>
<keyword evidence="7 15" id="KW-0560">Oxidoreductase</keyword>
<keyword evidence="16" id="KW-1185">Reference proteome</keyword>
<dbReference type="InterPro" id="IPR036188">
    <property type="entry name" value="FAD/NAD-bd_sf"/>
</dbReference>
<evidence type="ECO:0000256" key="1">
    <source>
        <dbReference type="ARBA" id="ARBA00001974"/>
    </source>
</evidence>
<evidence type="ECO:0000256" key="4">
    <source>
        <dbReference type="ARBA" id="ARBA00022729"/>
    </source>
</evidence>
<evidence type="ECO:0000256" key="7">
    <source>
        <dbReference type="ARBA" id="ARBA00023002"/>
    </source>
</evidence>
<sequence>MDSDTERQGKTLSKYQHLSLFTGTPRHLRNACAHPDKNMVYFKNLSVYTCFYYPPAVRSRFSRRNIVQGKPRIAVIGAGLGGTAGAALMARAGFDVRLYEQAPAFSRLGAGIHLGPNVMKIMRAIGIEDELNRQGSHPDFWYSRHWKTGEELARIPLGDYALSHYGASYLTVHRGDFHALMTQALPPGVLRFGKRLAKIDDLGDAVRLEFADGTVDEADIVIGADGVNSRVREHLLGPEPPKYTGYVGHRAVFPTPLDSGTLPFDMCVKWWSDDRHMMVYFVTSRRDEIYYVTGVPEAEWDMAKSWVPSSVQAMRDAFDGWHPTVQALIEHTPEVTKWPLLERDPLPLWSRGRIVLLGDACHPMKPHMAQGAAMAIEDAAMLTRIFQQAGLSDHEAAFRLYEANRAERAGRVQKVSHDNTWLRTNENPDWCFGYDVFDVPLVESAPRRSAA</sequence>
<dbReference type="AlphaFoldDB" id="A0A157S4D4"/>
<evidence type="ECO:0000256" key="6">
    <source>
        <dbReference type="ARBA" id="ARBA00022827"/>
    </source>
</evidence>
<dbReference type="SUPFAM" id="SSF54373">
    <property type="entry name" value="FAD-linked reductases, C-terminal domain"/>
    <property type="match status" value="1"/>
</dbReference>
<evidence type="ECO:0000256" key="9">
    <source>
        <dbReference type="ARBA" id="ARBA00023033"/>
    </source>
</evidence>
<dbReference type="PANTHER" id="PTHR13789">
    <property type="entry name" value="MONOOXYGENASE"/>
    <property type="match status" value="1"/>
</dbReference>
<dbReference type="STRING" id="288768.SAMEA3906486_00014"/>
<gene>
    <name evidence="15" type="ORF">SAMEA3906486_00014</name>
</gene>
<evidence type="ECO:0000256" key="12">
    <source>
        <dbReference type="ARBA" id="ARBA00067040"/>
    </source>
</evidence>
<dbReference type="Gene3D" id="3.50.50.60">
    <property type="entry name" value="FAD/NAD(P)-binding domain"/>
    <property type="match status" value="1"/>
</dbReference>
<dbReference type="PANTHER" id="PTHR13789:SF318">
    <property type="entry name" value="GERANYLGERANYL DIPHOSPHATE REDUCTASE"/>
    <property type="match status" value="1"/>
</dbReference>
<evidence type="ECO:0000313" key="16">
    <source>
        <dbReference type="Proteomes" id="UP000076848"/>
    </source>
</evidence>
<evidence type="ECO:0000256" key="11">
    <source>
        <dbReference type="ARBA" id="ARBA00061525"/>
    </source>
</evidence>
<dbReference type="InterPro" id="IPR002938">
    <property type="entry name" value="FAD-bd"/>
</dbReference>
<comment type="cofactor">
    <cofactor evidence="1">
        <name>FAD</name>
        <dbReference type="ChEBI" id="CHEBI:57692"/>
    </cofactor>
</comment>
<dbReference type="GO" id="GO:1901848">
    <property type="term" value="P:nicotinate catabolic process"/>
    <property type="evidence" value="ECO:0007669"/>
    <property type="project" value="UniProtKB-ARBA"/>
</dbReference>